<keyword evidence="8 10" id="KW-0472">Membrane</keyword>
<sequence>MIVAIKARIKDVDNRAFWSYIYYFSIVVFIGIPMWWITTSPHRSNLARVGKHDSVPLPMDVIISTQSNSGISVADTRAIFGGSSPEKFYDVLAASSAVADVLSGGYHGDDTKSYWEVQKTATFTNAFASSDHPLGPFATTTAKPFEARVSLVHSKEFAALGGHDACDAVITPNGNIVLKYEQIDRLEQVFDNVIIDDWLGLDKIRTMIDRVKDMNDVVRTTTPDVWNEIAIPAAYNIHVVFVHAHSNDRHWAEPIEQQISQDINRMINYLSDTLFFRLSTEHVWDLFDTKVFEEGKDGTSSFVGTSADLSNFITAVDQRVSPIVSSDPLLKFVFVLSENGLEIDGIQGPGQTFVSWGSIINAVPNAQENISNSIFESFQVLLGVRKLVDSTNSLCHRNVHPDVFIWNRFRRHAYLENLLKARHFILAINALAASVPQLVITEEVGSLVEDAKRLIAEAIETKNPLKAAAARLLAERAADHGSLLGTSDLTPFLKLGVYLPVCMPVMFPVVDVCVTSAFHYLKNRFRPESQNV</sequence>
<dbReference type="GO" id="GO:0016255">
    <property type="term" value="P:attachment of GPI anchor to protein"/>
    <property type="evidence" value="ECO:0007669"/>
    <property type="project" value="InterPro"/>
</dbReference>
<accession>A0A7E4VLD8</accession>
<evidence type="ECO:0000256" key="9">
    <source>
        <dbReference type="ARBA" id="ARBA00023180"/>
    </source>
</evidence>
<dbReference type="PANTHER" id="PTHR21072:SF13">
    <property type="entry name" value="GPI TRANSAMIDASE COMPONENT PIG-S"/>
    <property type="match status" value="1"/>
</dbReference>
<evidence type="ECO:0000256" key="8">
    <source>
        <dbReference type="ARBA" id="ARBA00023136"/>
    </source>
</evidence>
<keyword evidence="11" id="KW-1185">Reference proteome</keyword>
<keyword evidence="6" id="KW-0256">Endoplasmic reticulum</keyword>
<evidence type="ECO:0000256" key="3">
    <source>
        <dbReference type="ARBA" id="ARBA00005316"/>
    </source>
</evidence>
<evidence type="ECO:0000256" key="2">
    <source>
        <dbReference type="ARBA" id="ARBA00004687"/>
    </source>
</evidence>
<feature type="transmembrane region" description="Helical" evidence="10">
    <location>
        <begin position="20"/>
        <end position="38"/>
    </location>
</feature>
<evidence type="ECO:0000256" key="5">
    <source>
        <dbReference type="ARBA" id="ARBA00022692"/>
    </source>
</evidence>
<evidence type="ECO:0000256" key="4">
    <source>
        <dbReference type="ARBA" id="ARBA00022502"/>
    </source>
</evidence>
<dbReference type="UniPathway" id="UPA00196"/>
<reference evidence="12" key="2">
    <citation type="submission" date="2020-10" db="UniProtKB">
        <authorList>
            <consortium name="WormBaseParasite"/>
        </authorList>
    </citation>
    <scope>IDENTIFICATION</scope>
</reference>
<dbReference type="WBParaSite" id="Pan_g22605.t1">
    <property type="protein sequence ID" value="Pan_g22605.t1"/>
    <property type="gene ID" value="Pan_g22605"/>
</dbReference>
<dbReference type="Proteomes" id="UP000492821">
    <property type="component" value="Unassembled WGS sequence"/>
</dbReference>
<dbReference type="GO" id="GO:0042765">
    <property type="term" value="C:GPI-anchor transamidase complex"/>
    <property type="evidence" value="ECO:0007669"/>
    <property type="project" value="InterPro"/>
</dbReference>
<evidence type="ECO:0000256" key="7">
    <source>
        <dbReference type="ARBA" id="ARBA00022989"/>
    </source>
</evidence>
<organism evidence="11 12">
    <name type="scientific">Panagrellus redivivus</name>
    <name type="common">Microworm</name>
    <dbReference type="NCBI Taxonomy" id="6233"/>
    <lineage>
        <taxon>Eukaryota</taxon>
        <taxon>Metazoa</taxon>
        <taxon>Ecdysozoa</taxon>
        <taxon>Nematoda</taxon>
        <taxon>Chromadorea</taxon>
        <taxon>Rhabditida</taxon>
        <taxon>Tylenchina</taxon>
        <taxon>Panagrolaimomorpha</taxon>
        <taxon>Panagrolaimoidea</taxon>
        <taxon>Panagrolaimidae</taxon>
        <taxon>Panagrellus</taxon>
    </lineage>
</organism>
<keyword evidence="9" id="KW-0325">Glycoprotein</keyword>
<dbReference type="GO" id="GO:0006506">
    <property type="term" value="P:GPI anchor biosynthetic process"/>
    <property type="evidence" value="ECO:0007669"/>
    <property type="project" value="UniProtKB-UniPathway"/>
</dbReference>
<keyword evidence="5 10" id="KW-0812">Transmembrane</keyword>
<name>A0A7E4VLD8_PANRE</name>
<evidence type="ECO:0000256" key="6">
    <source>
        <dbReference type="ARBA" id="ARBA00022824"/>
    </source>
</evidence>
<comment type="similarity">
    <text evidence="3">Belongs to the PIGS family.</text>
</comment>
<evidence type="ECO:0000313" key="11">
    <source>
        <dbReference type="Proteomes" id="UP000492821"/>
    </source>
</evidence>
<dbReference type="InterPro" id="IPR019540">
    <property type="entry name" value="PtdIno-glycan_biosynth_class_S"/>
</dbReference>
<proteinExistence type="inferred from homology"/>
<evidence type="ECO:0000256" key="1">
    <source>
        <dbReference type="ARBA" id="ARBA00004477"/>
    </source>
</evidence>
<evidence type="ECO:0000256" key="10">
    <source>
        <dbReference type="SAM" id="Phobius"/>
    </source>
</evidence>
<keyword evidence="7 10" id="KW-1133">Transmembrane helix</keyword>
<dbReference type="PANTHER" id="PTHR21072">
    <property type="entry name" value="GPI TRANSAMIDASE COMPONENT PIG-S"/>
    <property type="match status" value="1"/>
</dbReference>
<dbReference type="Pfam" id="PF10510">
    <property type="entry name" value="PIG-S"/>
    <property type="match status" value="1"/>
</dbReference>
<comment type="subcellular location">
    <subcellularLocation>
        <location evidence="1">Endoplasmic reticulum membrane</location>
        <topology evidence="1">Multi-pass membrane protein</topology>
    </subcellularLocation>
</comment>
<evidence type="ECO:0000313" key="12">
    <source>
        <dbReference type="WBParaSite" id="Pan_g22605.t1"/>
    </source>
</evidence>
<dbReference type="AlphaFoldDB" id="A0A7E4VLD8"/>
<protein>
    <submittedName>
        <fullName evidence="12">GPI transamidase component</fullName>
    </submittedName>
</protein>
<keyword evidence="4" id="KW-0337">GPI-anchor biosynthesis</keyword>
<comment type="pathway">
    <text evidence="2">Glycolipid biosynthesis; glycosylphosphatidylinositol-anchor biosynthesis.</text>
</comment>
<reference evidence="11" key="1">
    <citation type="journal article" date="2013" name="Genetics">
        <title>The draft genome and transcriptome of Panagrellus redivivus are shaped by the harsh demands of a free-living lifestyle.</title>
        <authorList>
            <person name="Srinivasan J."/>
            <person name="Dillman A.R."/>
            <person name="Macchietto M.G."/>
            <person name="Heikkinen L."/>
            <person name="Lakso M."/>
            <person name="Fracchia K.M."/>
            <person name="Antoshechkin I."/>
            <person name="Mortazavi A."/>
            <person name="Wong G."/>
            <person name="Sternberg P.W."/>
        </authorList>
    </citation>
    <scope>NUCLEOTIDE SEQUENCE [LARGE SCALE GENOMIC DNA]</scope>
    <source>
        <strain evidence="11">MT8872</strain>
    </source>
</reference>